<feature type="region of interest" description="Disordered" evidence="8">
    <location>
        <begin position="125"/>
        <end position="156"/>
    </location>
</feature>
<evidence type="ECO:0000256" key="3">
    <source>
        <dbReference type="ARBA" id="ARBA00022771"/>
    </source>
</evidence>
<dbReference type="InterPro" id="IPR058923">
    <property type="entry name" value="RCC1-like_dom"/>
</dbReference>
<keyword evidence="12" id="KW-1185">Reference proteome</keyword>
<evidence type="ECO:0000313" key="11">
    <source>
        <dbReference type="EMBL" id="KMZ63675.1"/>
    </source>
</evidence>
<dbReference type="SUPFAM" id="SSF50729">
    <property type="entry name" value="PH domain-like"/>
    <property type="match status" value="1"/>
</dbReference>
<name>A0A0K9P672_ZOSMR</name>
<comment type="caution">
    <text evidence="11">The sequence shown here is derived from an EMBL/GenBank/DDBJ whole genome shotgun (WGS) entry which is preliminary data.</text>
</comment>
<dbReference type="InterPro" id="IPR013591">
    <property type="entry name" value="Brevis_radix_dom"/>
</dbReference>
<dbReference type="STRING" id="29655.A0A0K9P672"/>
<dbReference type="PANTHER" id="PTHR22870">
    <property type="entry name" value="REGULATOR OF CHROMOSOME CONDENSATION"/>
    <property type="match status" value="1"/>
</dbReference>
<proteinExistence type="predicted"/>
<dbReference type="SMART" id="SM00064">
    <property type="entry name" value="FYVE"/>
    <property type="match status" value="1"/>
</dbReference>
<dbReference type="GO" id="GO:0008270">
    <property type="term" value="F:zinc ion binding"/>
    <property type="evidence" value="ECO:0007669"/>
    <property type="project" value="UniProtKB-KW"/>
</dbReference>
<dbReference type="EMBL" id="LFYR01001213">
    <property type="protein sequence ID" value="KMZ63675.1"/>
    <property type="molecule type" value="Genomic_DNA"/>
</dbReference>
<dbReference type="Gene3D" id="2.130.10.30">
    <property type="entry name" value="Regulator of chromosome condensation 1/beta-lactamase-inhibitor protein II"/>
    <property type="match status" value="2"/>
</dbReference>
<dbReference type="OrthoDB" id="5981550at2759"/>
<dbReference type="Proteomes" id="UP000036987">
    <property type="component" value="Unassembled WGS sequence"/>
</dbReference>
<feature type="compositionally biased region" description="Polar residues" evidence="8">
    <location>
        <begin position="137"/>
        <end position="147"/>
    </location>
</feature>
<evidence type="ECO:0000256" key="4">
    <source>
        <dbReference type="ARBA" id="ARBA00022833"/>
    </source>
</evidence>
<dbReference type="CDD" id="cd00065">
    <property type="entry name" value="FYVE_like_SF"/>
    <property type="match status" value="1"/>
</dbReference>
<dbReference type="Pfam" id="PF16457">
    <property type="entry name" value="PH_12"/>
    <property type="match status" value="1"/>
</dbReference>
<evidence type="ECO:0000256" key="2">
    <source>
        <dbReference type="ARBA" id="ARBA00022737"/>
    </source>
</evidence>
<feature type="repeat" description="RCC1" evidence="6">
    <location>
        <begin position="367"/>
        <end position="421"/>
    </location>
</feature>
<keyword evidence="7" id="KW-0175">Coiled coil</keyword>
<feature type="repeat" description="RCC1" evidence="6">
    <location>
        <begin position="422"/>
        <end position="473"/>
    </location>
</feature>
<feature type="repeat" description="RCC1" evidence="6">
    <location>
        <begin position="487"/>
        <end position="538"/>
    </location>
</feature>
<keyword evidence="4" id="KW-0862">Zinc</keyword>
<dbReference type="InterPro" id="IPR011011">
    <property type="entry name" value="Znf_FYVE_PHD"/>
</dbReference>
<dbReference type="Pfam" id="PF01363">
    <property type="entry name" value="FYVE"/>
    <property type="match status" value="1"/>
</dbReference>
<dbReference type="AlphaFoldDB" id="A0A0K9P672"/>
<dbReference type="InterPro" id="IPR051210">
    <property type="entry name" value="Ub_ligase/GEF_domain"/>
</dbReference>
<dbReference type="InterPro" id="IPR000306">
    <property type="entry name" value="Znf_FYVE"/>
</dbReference>
<evidence type="ECO:0000256" key="8">
    <source>
        <dbReference type="SAM" id="MobiDB-lite"/>
    </source>
</evidence>
<feature type="repeat" description="RCC1" evidence="6">
    <location>
        <begin position="591"/>
        <end position="642"/>
    </location>
</feature>
<dbReference type="Pfam" id="PF25390">
    <property type="entry name" value="WD40_RLD"/>
    <property type="match status" value="1"/>
</dbReference>
<feature type="repeat" description="RCC1" evidence="6">
    <location>
        <begin position="539"/>
        <end position="590"/>
    </location>
</feature>
<evidence type="ECO:0000259" key="9">
    <source>
        <dbReference type="PROSITE" id="PS50178"/>
    </source>
</evidence>
<dbReference type="Gene3D" id="2.30.29.30">
    <property type="entry name" value="Pleckstrin-homology domain (PH domain)/Phosphotyrosine-binding domain (PTB)"/>
    <property type="match status" value="1"/>
</dbReference>
<feature type="repeat" description="RCC1" evidence="6">
    <location>
        <begin position="315"/>
        <end position="366"/>
    </location>
</feature>
<dbReference type="SUPFAM" id="SSF57903">
    <property type="entry name" value="FYVE/PHD zinc finger"/>
    <property type="match status" value="1"/>
</dbReference>
<evidence type="ECO:0000256" key="6">
    <source>
        <dbReference type="PROSITE-ProRule" id="PRU00235"/>
    </source>
</evidence>
<dbReference type="SMART" id="SM00233">
    <property type="entry name" value="PH"/>
    <property type="match status" value="1"/>
</dbReference>
<dbReference type="InterPro" id="IPR001849">
    <property type="entry name" value="PH_domain"/>
</dbReference>
<dbReference type="CDD" id="cd13365">
    <property type="entry name" value="PH_PLC_plant-like"/>
    <property type="match status" value="1"/>
</dbReference>
<evidence type="ECO:0000259" key="10">
    <source>
        <dbReference type="PROSITE" id="PS51514"/>
    </source>
</evidence>
<dbReference type="PRINTS" id="PR00633">
    <property type="entry name" value="RCCNDNSATION"/>
</dbReference>
<dbReference type="InterPro" id="IPR017455">
    <property type="entry name" value="Znf_FYVE-rel"/>
</dbReference>
<evidence type="ECO:0000256" key="5">
    <source>
        <dbReference type="PROSITE-ProRule" id="PRU00091"/>
    </source>
</evidence>
<keyword evidence="3 5" id="KW-0863">Zinc-finger</keyword>
<dbReference type="InterPro" id="IPR000408">
    <property type="entry name" value="Reg_chr_condens"/>
</dbReference>
<dbReference type="OMA" id="NERTHWE"/>
<feature type="repeat" description="RCC1" evidence="6">
    <location>
        <begin position="253"/>
        <end position="314"/>
    </location>
</feature>
<keyword evidence="1" id="KW-0479">Metal-binding</keyword>
<dbReference type="PROSITE" id="PS50012">
    <property type="entry name" value="RCC1_3"/>
    <property type="match status" value="7"/>
</dbReference>
<dbReference type="FunFam" id="2.130.10.30:FF:000028">
    <property type="entry name" value="PH, RCC1 and FYVE domains-containing protein 1"/>
    <property type="match status" value="1"/>
</dbReference>
<feature type="domain" description="FYVE-type" evidence="9">
    <location>
        <begin position="647"/>
        <end position="709"/>
    </location>
</feature>
<dbReference type="SUPFAM" id="SSF50985">
    <property type="entry name" value="RCC1/BLIP-II"/>
    <property type="match status" value="1"/>
</dbReference>
<dbReference type="PROSITE" id="PS51514">
    <property type="entry name" value="BRX"/>
    <property type="match status" value="1"/>
</dbReference>
<evidence type="ECO:0000256" key="7">
    <source>
        <dbReference type="SAM" id="Coils"/>
    </source>
</evidence>
<protein>
    <submittedName>
        <fullName evidence="11">Regulator of chromosome condensation (RCC1) family with FYVEzinc finger domain</fullName>
    </submittedName>
</protein>
<feature type="region of interest" description="Disordered" evidence="8">
    <location>
        <begin position="797"/>
        <end position="853"/>
    </location>
</feature>
<dbReference type="InterPro" id="IPR013083">
    <property type="entry name" value="Znf_RING/FYVE/PHD"/>
</dbReference>
<evidence type="ECO:0000313" key="12">
    <source>
        <dbReference type="Proteomes" id="UP000036987"/>
    </source>
</evidence>
<dbReference type="PROSITE" id="PS50178">
    <property type="entry name" value="ZF_FYVE"/>
    <property type="match status" value="1"/>
</dbReference>
<dbReference type="InterPro" id="IPR009091">
    <property type="entry name" value="RCC1/BLIP-II"/>
</dbReference>
<dbReference type="PANTHER" id="PTHR22870:SF459">
    <property type="entry name" value="FYVE-TYPE DOMAIN-CONTAINING PROTEIN"/>
    <property type="match status" value="1"/>
</dbReference>
<dbReference type="InterPro" id="IPR011993">
    <property type="entry name" value="PH-like_dom_sf"/>
</dbReference>
<organism evidence="11 12">
    <name type="scientific">Zostera marina</name>
    <name type="common">Eelgrass</name>
    <dbReference type="NCBI Taxonomy" id="29655"/>
    <lineage>
        <taxon>Eukaryota</taxon>
        <taxon>Viridiplantae</taxon>
        <taxon>Streptophyta</taxon>
        <taxon>Embryophyta</taxon>
        <taxon>Tracheophyta</taxon>
        <taxon>Spermatophyta</taxon>
        <taxon>Magnoliopsida</taxon>
        <taxon>Liliopsida</taxon>
        <taxon>Zosteraceae</taxon>
        <taxon>Zostera</taxon>
    </lineage>
</organism>
<dbReference type="Pfam" id="PF08381">
    <property type="entry name" value="BRX"/>
    <property type="match status" value="1"/>
</dbReference>
<feature type="compositionally biased region" description="Polar residues" evidence="8">
    <location>
        <begin position="797"/>
        <end position="824"/>
    </location>
</feature>
<dbReference type="Gene3D" id="3.30.40.10">
    <property type="entry name" value="Zinc/RING finger domain, C3HC4 (zinc finger)"/>
    <property type="match status" value="1"/>
</dbReference>
<feature type="coiled-coil region" evidence="7">
    <location>
        <begin position="869"/>
        <end position="917"/>
    </location>
</feature>
<feature type="domain" description="BRX" evidence="10">
    <location>
        <begin position="972"/>
        <end position="1027"/>
    </location>
</feature>
<evidence type="ECO:0000256" key="1">
    <source>
        <dbReference type="ARBA" id="ARBA00022723"/>
    </source>
</evidence>
<accession>A0A0K9P672</accession>
<reference evidence="12" key="1">
    <citation type="journal article" date="2016" name="Nature">
        <title>The genome of the seagrass Zostera marina reveals angiosperm adaptation to the sea.</title>
        <authorList>
            <person name="Olsen J.L."/>
            <person name="Rouze P."/>
            <person name="Verhelst B."/>
            <person name="Lin Y.-C."/>
            <person name="Bayer T."/>
            <person name="Collen J."/>
            <person name="Dattolo E."/>
            <person name="De Paoli E."/>
            <person name="Dittami S."/>
            <person name="Maumus F."/>
            <person name="Michel G."/>
            <person name="Kersting A."/>
            <person name="Lauritano C."/>
            <person name="Lohaus R."/>
            <person name="Toepel M."/>
            <person name="Tonon T."/>
            <person name="Vanneste K."/>
            <person name="Amirebrahimi M."/>
            <person name="Brakel J."/>
            <person name="Bostroem C."/>
            <person name="Chovatia M."/>
            <person name="Grimwood J."/>
            <person name="Jenkins J.W."/>
            <person name="Jueterbock A."/>
            <person name="Mraz A."/>
            <person name="Stam W.T."/>
            <person name="Tice H."/>
            <person name="Bornberg-Bauer E."/>
            <person name="Green P.J."/>
            <person name="Pearson G.A."/>
            <person name="Procaccini G."/>
            <person name="Duarte C.M."/>
            <person name="Schmutz J."/>
            <person name="Reusch T.B.H."/>
            <person name="Van de Peer Y."/>
        </authorList>
    </citation>
    <scope>NUCLEOTIDE SEQUENCE [LARGE SCALE GENOMIC DNA]</scope>
    <source>
        <strain evidence="12">cv. Finnish</strain>
    </source>
</reference>
<keyword evidence="2" id="KW-0677">Repeat</keyword>
<gene>
    <name evidence="11" type="ORF">ZOSMA_3G01580</name>
</gene>
<sequence>MSEIFRSPPTERDAEQAISALKKGSHLLKYGRRGKPKFYLFKLSDDESQLIWCSEKEERQLKLNTISKIIPGQRTAIFQRHPRPEKEYQSFSLIYNDRSLDLICKDKDEAEIWFVGLKALISSGNNTRKRRTESRSGRVSSEINSPHGTFRKVTPMSSPFHRTITTIHFQKNSEDSHQTSESFESPTNELASDFTDDILYSDPSKVTIECDISMLGVDNQNERASSEIVRISSSSAVSSSSHGSGHGDFDAMGDVFIWGEGIGNGILGGGLNRVEISSSTNIDSSQPKALIPASMLDVQSLACGSRHAILATKKGEAFSWGEELGGRLGHGVDSDVPQPKLIESLTGLNIELLACGEYHTCAVTISGELYTWGDGAHNIGVLGYSCDIGHWTPKRVSGQLEGLRVSSISCGPWHTTVVTSSGKLFTFGEGTFGALGHGDRTSINIPKEVEALKGLRTIQAACGVWHTAAVIELLVGSPDSTISTTLGKVFTWGDGDKGRLGHGNREPQLLPVCVDYLNESNFRQVTCGHDITVVLSNSGRVYTMGSNVYGQLGNPKVDGRHPTCVEGKLLNSFVVEIACGSYHVAVLTSQAEVYTWGRGANGRLGHGDTDDCIYPTLVESLKDKQVKSIICGSNFTAAICLRKCASSSDQAICSGCRLPFSFRRKRHNCYNCGSVFCKACSTKKSLKACLAPNINKLYRVCDGCYTKLKKDIENEARLKFTKKQNENLNQVSICVSEKGNLDPKQQGQFFRLSSIDSSKKNKEESNNNILSQLFNVSSPWSTFQSSKSTVYVSGNSKKTFSASVPSSRLTSRATSPISRSPSHQIDQHNCIDTAIPPRTSSDYKNKTDGNSNHENTLMQLQVGDLTKKSHFLESELERITMQLRDATAKTVEESAKYMAAKEEIESLKSQLKDIVRRAYPCKDDGSAVSNDSSILDHFQNENISNLINSQKPDFDPGHSNPSCNGIQIPKEADLVEQVEQGVYITISTLPDGEKYLKKVRVSRKRFTEKQAEKWWGKNRLRIQEEYGVLASEKIQ</sequence>